<evidence type="ECO:0000256" key="3">
    <source>
        <dbReference type="ARBA" id="ARBA00022519"/>
    </source>
</evidence>
<evidence type="ECO:0000256" key="2">
    <source>
        <dbReference type="ARBA" id="ARBA00022475"/>
    </source>
</evidence>
<keyword evidence="3" id="KW-0997">Cell inner membrane</keyword>
<dbReference type="OrthoDB" id="6556178at2"/>
<comment type="caution">
    <text evidence="9">The sequence shown here is derived from an EMBL/GenBank/DDBJ whole genome shotgun (WGS) entry which is preliminary data.</text>
</comment>
<keyword evidence="5 8" id="KW-0812">Transmembrane</keyword>
<dbReference type="InterPro" id="IPR000021">
    <property type="entry name" value="Hok/gef_toxin"/>
</dbReference>
<keyword evidence="7 8" id="KW-0472">Membrane</keyword>
<sequence>MKQHRAFLVALIVICTTVLMAVLVLRKDLSEVRIRAGNTEVAVFTACESVK</sequence>
<dbReference type="PRINTS" id="PR00281">
    <property type="entry name" value="HOKGEFTOXIC"/>
</dbReference>
<evidence type="ECO:0000256" key="1">
    <source>
        <dbReference type="ARBA" id="ARBA00004377"/>
    </source>
</evidence>
<gene>
    <name evidence="9" type="ORF">HA50_28375</name>
</gene>
<dbReference type="Proteomes" id="UP000193749">
    <property type="component" value="Unassembled WGS sequence"/>
</dbReference>
<evidence type="ECO:0000256" key="4">
    <source>
        <dbReference type="ARBA" id="ARBA00022649"/>
    </source>
</evidence>
<dbReference type="AlphaFoldDB" id="A0A1X1EFY0"/>
<evidence type="ECO:0000313" key="9">
    <source>
        <dbReference type="EMBL" id="ORM87857.1"/>
    </source>
</evidence>
<evidence type="ECO:0000313" key="10">
    <source>
        <dbReference type="Proteomes" id="UP000193749"/>
    </source>
</evidence>
<keyword evidence="2" id="KW-1003">Cell membrane</keyword>
<dbReference type="EMBL" id="MLJI01000003">
    <property type="protein sequence ID" value="ORM87857.1"/>
    <property type="molecule type" value="Genomic_DNA"/>
</dbReference>
<keyword evidence="6 8" id="KW-1133">Transmembrane helix</keyword>
<protein>
    <submittedName>
        <fullName evidence="9">Protein hokC</fullName>
    </submittedName>
</protein>
<comment type="similarity">
    <text evidence="8">Belongs to the hok/gef family.</text>
</comment>
<feature type="transmembrane region" description="Helical" evidence="8">
    <location>
        <begin position="6"/>
        <end position="25"/>
    </location>
</feature>
<comment type="subcellular location">
    <subcellularLocation>
        <location evidence="1 8">Cell inner membrane</location>
        <topology evidence="1 8">Single-pass membrane protein</topology>
    </subcellularLocation>
</comment>
<reference evidence="9 10" key="1">
    <citation type="journal article" date="2017" name="Antonie Van Leeuwenhoek">
        <title>Phylogenomic resolution of the bacterial genus Pantoea and its relationship with Erwinia and Tatumella.</title>
        <authorList>
            <person name="Palmer M."/>
            <person name="Steenkamp E.T."/>
            <person name="Coetzee M.P."/>
            <person name="Chan W.Y."/>
            <person name="van Zyl E."/>
            <person name="De Maayer P."/>
            <person name="Coutinho T.A."/>
            <person name="Blom J."/>
            <person name="Smits T.H."/>
            <person name="Duffy B."/>
            <person name="Venter S.N."/>
        </authorList>
    </citation>
    <scope>NUCLEOTIDE SEQUENCE [LARGE SCALE GENOMIC DNA]</scope>
    <source>
        <strain evidence="9 10">LMG 2657</strain>
    </source>
</reference>
<evidence type="ECO:0000256" key="8">
    <source>
        <dbReference type="RuleBase" id="RU221113"/>
    </source>
</evidence>
<evidence type="ECO:0000256" key="5">
    <source>
        <dbReference type="ARBA" id="ARBA00022692"/>
    </source>
</evidence>
<accession>A0A1X1EFY0</accession>
<name>A0A1X1EFY0_PANCY</name>
<dbReference type="RefSeq" id="WP_084880763.1">
    <property type="nucleotide sequence ID" value="NZ_JAGGMY010000004.1"/>
</dbReference>
<evidence type="ECO:0000256" key="7">
    <source>
        <dbReference type="ARBA" id="ARBA00023136"/>
    </source>
</evidence>
<keyword evidence="4" id="KW-1277">Toxin-antitoxin system</keyword>
<keyword evidence="10" id="KW-1185">Reference proteome</keyword>
<dbReference type="GO" id="GO:0005886">
    <property type="term" value="C:plasma membrane"/>
    <property type="evidence" value="ECO:0007669"/>
    <property type="project" value="UniProtKB-SubCell"/>
</dbReference>
<proteinExistence type="inferred from homology"/>
<organism evidence="9 10">
    <name type="scientific">Pantoea cypripedii</name>
    <name type="common">Pectobacterium cypripedii</name>
    <name type="synonym">Erwinia cypripedii</name>
    <dbReference type="NCBI Taxonomy" id="55209"/>
    <lineage>
        <taxon>Bacteria</taxon>
        <taxon>Pseudomonadati</taxon>
        <taxon>Pseudomonadota</taxon>
        <taxon>Gammaproteobacteria</taxon>
        <taxon>Enterobacterales</taxon>
        <taxon>Erwiniaceae</taxon>
        <taxon>Pantoea</taxon>
    </lineage>
</organism>
<evidence type="ECO:0000256" key="6">
    <source>
        <dbReference type="ARBA" id="ARBA00022989"/>
    </source>
</evidence>
<dbReference type="Pfam" id="PF01848">
    <property type="entry name" value="HOK_GEF"/>
    <property type="match status" value="1"/>
</dbReference>